<dbReference type="EMBL" id="UINC01039497">
    <property type="protein sequence ID" value="SVB38063.1"/>
    <property type="molecule type" value="Genomic_DNA"/>
</dbReference>
<sequence length="78" mass="8600">MKKPIVILLLLFSFVSAQGTIAVLGFDANDKTSKSDDFSVVAYHVDLRVQIMPMPTLKALAKEISALGFNTLIMEWEA</sequence>
<dbReference type="AlphaFoldDB" id="A0A382DKC3"/>
<organism evidence="1">
    <name type="scientific">marine metagenome</name>
    <dbReference type="NCBI Taxonomy" id="408172"/>
    <lineage>
        <taxon>unclassified sequences</taxon>
        <taxon>metagenomes</taxon>
        <taxon>ecological metagenomes</taxon>
    </lineage>
</organism>
<feature type="non-terminal residue" evidence="1">
    <location>
        <position position="78"/>
    </location>
</feature>
<protein>
    <submittedName>
        <fullName evidence="1">Uncharacterized protein</fullName>
    </submittedName>
</protein>
<accession>A0A382DKC3</accession>
<gene>
    <name evidence="1" type="ORF">METZ01_LOCUS190917</name>
</gene>
<proteinExistence type="predicted"/>
<reference evidence="1" key="1">
    <citation type="submission" date="2018-05" db="EMBL/GenBank/DDBJ databases">
        <authorList>
            <person name="Lanie J.A."/>
            <person name="Ng W.-L."/>
            <person name="Kazmierczak K.M."/>
            <person name="Andrzejewski T.M."/>
            <person name="Davidsen T.M."/>
            <person name="Wayne K.J."/>
            <person name="Tettelin H."/>
            <person name="Glass J.I."/>
            <person name="Rusch D."/>
            <person name="Podicherti R."/>
            <person name="Tsui H.-C.T."/>
            <person name="Winkler M.E."/>
        </authorList>
    </citation>
    <scope>NUCLEOTIDE SEQUENCE</scope>
</reference>
<name>A0A382DKC3_9ZZZZ</name>
<evidence type="ECO:0000313" key="1">
    <source>
        <dbReference type="EMBL" id="SVB38063.1"/>
    </source>
</evidence>